<proteinExistence type="predicted"/>
<gene>
    <name evidence="1" type="ORF">ETP66_09495</name>
</gene>
<name>A0A4Q9B2F2_9DEIN</name>
<evidence type="ECO:0000313" key="2">
    <source>
        <dbReference type="Proteomes" id="UP000292858"/>
    </source>
</evidence>
<comment type="caution">
    <text evidence="1">The sequence shown here is derived from an EMBL/GenBank/DDBJ whole genome shotgun (WGS) entry which is preliminary data.</text>
</comment>
<dbReference type="AlphaFoldDB" id="A0A4Q9B2F2"/>
<accession>A0A4Q9B2F2</accession>
<dbReference type="OrthoDB" id="30243at2"/>
<evidence type="ECO:0000313" key="1">
    <source>
        <dbReference type="EMBL" id="TBH17459.1"/>
    </source>
</evidence>
<organism evidence="1 2">
    <name type="scientific">Thermus thermamylovorans</name>
    <dbReference type="NCBI Taxonomy" id="2509362"/>
    <lineage>
        <taxon>Bacteria</taxon>
        <taxon>Thermotogati</taxon>
        <taxon>Deinococcota</taxon>
        <taxon>Deinococci</taxon>
        <taxon>Thermales</taxon>
        <taxon>Thermaceae</taxon>
        <taxon>Thermus</taxon>
    </lineage>
</organism>
<keyword evidence="2" id="KW-1185">Reference proteome</keyword>
<dbReference type="EMBL" id="SIJL01000012">
    <property type="protein sequence ID" value="TBH17459.1"/>
    <property type="molecule type" value="Genomic_DNA"/>
</dbReference>
<sequence length="173" mass="19240">MGEDLEVRYIGFDPAQYPLRFLLSESGEVGQTLQELTERVNEVGVSPTDALVVEVRIDGRRGEWRRIGLLPLKVDVLLEGWVAPEGAFIRIRPPGLRVGVRVFAGGRLVQEKEVETEPQGTLVALPGLVPLRIEACYGDKVFYLNLPPRGWAGEWWRLGLGWGAFLRGCTSAE</sequence>
<reference evidence="1 2" key="1">
    <citation type="submission" date="2019-02" db="EMBL/GenBank/DDBJ databases">
        <title>Thermus sp. a novel from hot spring.</title>
        <authorList>
            <person name="Zhao Z."/>
        </authorList>
    </citation>
    <scope>NUCLEOTIDE SEQUENCE [LARGE SCALE GENOMIC DNA]</scope>
    <source>
        <strain evidence="1 2">CFH 72773T</strain>
    </source>
</reference>
<dbReference type="Proteomes" id="UP000292858">
    <property type="component" value="Unassembled WGS sequence"/>
</dbReference>
<protein>
    <submittedName>
        <fullName evidence="1">Uncharacterized protein</fullName>
    </submittedName>
</protein>